<proteinExistence type="predicted"/>
<evidence type="ECO:0000256" key="1">
    <source>
        <dbReference type="SAM" id="MobiDB-lite"/>
    </source>
</evidence>
<dbReference type="Gene3D" id="3.30.505.20">
    <property type="match status" value="1"/>
</dbReference>
<dbReference type="Proteomes" id="UP000245697">
    <property type="component" value="Unassembled WGS sequence"/>
</dbReference>
<dbReference type="RefSeq" id="WP_109601975.1">
    <property type="nucleotide sequence ID" value="NZ_BONA01000085.1"/>
</dbReference>
<protein>
    <submittedName>
        <fullName evidence="2">YpeB-like protein with putative protease inhibitory function</fullName>
    </submittedName>
</protein>
<dbReference type="AlphaFoldDB" id="A0A316EK83"/>
<dbReference type="OrthoDB" id="3747754at2"/>
<sequence length="128" mass="13155">MDTSKLRSKRTIVGGIALVAALGAGGTVWATAANADGRPDSDDRVLSAEERTSAENAARAAITGGTVLEVEASDDQGVAYEAEVRDAAGQEWDVDLDSSFQVVTKTADTDDDGADDDGTDTDDDGSDD</sequence>
<accession>A0A316EK83</accession>
<gene>
    <name evidence="2" type="ORF">BC793_13119</name>
</gene>
<dbReference type="PROSITE" id="PS51318">
    <property type="entry name" value="TAT"/>
    <property type="match status" value="1"/>
</dbReference>
<feature type="region of interest" description="Disordered" evidence="1">
    <location>
        <begin position="104"/>
        <end position="128"/>
    </location>
</feature>
<evidence type="ECO:0000313" key="2">
    <source>
        <dbReference type="EMBL" id="PWK32024.1"/>
    </source>
</evidence>
<reference evidence="2 3" key="1">
    <citation type="submission" date="2018-05" db="EMBL/GenBank/DDBJ databases">
        <title>Genomic Encyclopedia of Archaeal and Bacterial Type Strains, Phase II (KMG-II): from individual species to whole genera.</title>
        <authorList>
            <person name="Goeker M."/>
        </authorList>
    </citation>
    <scope>NUCLEOTIDE SEQUENCE [LARGE SCALE GENOMIC DNA]</scope>
    <source>
        <strain evidence="2 3">DSM 45184</strain>
    </source>
</reference>
<keyword evidence="3" id="KW-1185">Reference proteome</keyword>
<name>A0A316EK83_9ACTN</name>
<dbReference type="EMBL" id="QGGR01000031">
    <property type="protein sequence ID" value="PWK32024.1"/>
    <property type="molecule type" value="Genomic_DNA"/>
</dbReference>
<comment type="caution">
    <text evidence="2">The sequence shown here is derived from an EMBL/GenBank/DDBJ whole genome shotgun (WGS) entry which is preliminary data.</text>
</comment>
<feature type="compositionally biased region" description="Acidic residues" evidence="1">
    <location>
        <begin position="109"/>
        <end position="128"/>
    </location>
</feature>
<evidence type="ECO:0000313" key="3">
    <source>
        <dbReference type="Proteomes" id="UP000245697"/>
    </source>
</evidence>
<dbReference type="InterPro" id="IPR006311">
    <property type="entry name" value="TAT_signal"/>
</dbReference>
<organism evidence="2 3">
    <name type="scientific">Actinoplanes xinjiangensis</name>
    <dbReference type="NCBI Taxonomy" id="512350"/>
    <lineage>
        <taxon>Bacteria</taxon>
        <taxon>Bacillati</taxon>
        <taxon>Actinomycetota</taxon>
        <taxon>Actinomycetes</taxon>
        <taxon>Micromonosporales</taxon>
        <taxon>Micromonosporaceae</taxon>
        <taxon>Actinoplanes</taxon>
    </lineage>
</organism>